<accession>X1R055</accession>
<dbReference type="SUPFAM" id="SSF49764">
    <property type="entry name" value="HSP20-like chaperones"/>
    <property type="match status" value="1"/>
</dbReference>
<protein>
    <recommendedName>
        <fullName evidence="1">SHSP domain-containing protein</fullName>
    </recommendedName>
</protein>
<proteinExistence type="predicted"/>
<feature type="non-terminal residue" evidence="2">
    <location>
        <position position="1"/>
    </location>
</feature>
<dbReference type="Gene3D" id="2.60.40.790">
    <property type="match status" value="1"/>
</dbReference>
<dbReference type="Pfam" id="PF00011">
    <property type="entry name" value="HSP20"/>
    <property type="match status" value="1"/>
</dbReference>
<dbReference type="InterPro" id="IPR008978">
    <property type="entry name" value="HSP20-like_chaperone"/>
</dbReference>
<dbReference type="AlphaFoldDB" id="X1R055"/>
<feature type="domain" description="SHSP" evidence="1">
    <location>
        <begin position="51"/>
        <end position="144"/>
    </location>
</feature>
<dbReference type="CDD" id="cd06464">
    <property type="entry name" value="ACD_sHsps-like"/>
    <property type="match status" value="1"/>
</dbReference>
<dbReference type="InterPro" id="IPR002068">
    <property type="entry name" value="A-crystallin/Hsp20_dom"/>
</dbReference>
<organism evidence="2">
    <name type="scientific">marine sediment metagenome</name>
    <dbReference type="NCBI Taxonomy" id="412755"/>
    <lineage>
        <taxon>unclassified sequences</taxon>
        <taxon>metagenomes</taxon>
        <taxon>ecological metagenomes</taxon>
    </lineage>
</organism>
<gene>
    <name evidence="2" type="ORF">S12H4_22169</name>
</gene>
<dbReference type="PROSITE" id="PS01031">
    <property type="entry name" value="SHSP"/>
    <property type="match status" value="1"/>
</dbReference>
<dbReference type="EMBL" id="BARW01011515">
    <property type="protein sequence ID" value="GAI73928.1"/>
    <property type="molecule type" value="Genomic_DNA"/>
</dbReference>
<evidence type="ECO:0000313" key="2">
    <source>
        <dbReference type="EMBL" id="GAI73928.1"/>
    </source>
</evidence>
<sequence length="144" mass="16654">WIIERAYRCPFNRKESGKPFVHNIIIRIGPNGKLKIQELRNCPLKKQTGELTISEERESLTDVIEYDDEVAITVELPGVEKKDIDLKAIEDTLEIKVDIPQRKYRKLVNLPCDVQPRALKATYKNGVLDVVIKRIEKSKEESIK</sequence>
<comment type="caution">
    <text evidence="2">The sequence shown here is derived from an EMBL/GenBank/DDBJ whole genome shotgun (WGS) entry which is preliminary data.</text>
</comment>
<evidence type="ECO:0000259" key="1">
    <source>
        <dbReference type="PROSITE" id="PS01031"/>
    </source>
</evidence>
<reference evidence="2" key="1">
    <citation type="journal article" date="2014" name="Front. Microbiol.">
        <title>High frequency of phylogenetically diverse reductive dehalogenase-homologous genes in deep subseafloor sedimentary metagenomes.</title>
        <authorList>
            <person name="Kawai M."/>
            <person name="Futagami T."/>
            <person name="Toyoda A."/>
            <person name="Takaki Y."/>
            <person name="Nishi S."/>
            <person name="Hori S."/>
            <person name="Arai W."/>
            <person name="Tsubouchi T."/>
            <person name="Morono Y."/>
            <person name="Uchiyama I."/>
            <person name="Ito T."/>
            <person name="Fujiyama A."/>
            <person name="Inagaki F."/>
            <person name="Takami H."/>
        </authorList>
    </citation>
    <scope>NUCLEOTIDE SEQUENCE</scope>
    <source>
        <strain evidence="2">Expedition CK06-06</strain>
    </source>
</reference>
<name>X1R055_9ZZZZ</name>